<keyword evidence="4 6" id="KW-1133">Transmembrane helix</keyword>
<dbReference type="PANTHER" id="PTHR11706">
    <property type="entry name" value="SOLUTE CARRIER PROTEIN FAMILY 11 MEMBER"/>
    <property type="match status" value="1"/>
</dbReference>
<sequence length="433" mass="46121">MDKQTTDHPTADLQVDSTQRRPWWRLLGPGVITGASDDDPSGIATYSQVGAQFGFGLLWTMPFSYPLMAVTQEISARVGRVTGHGLAGNLRRHFAPGWLYLLSGLLLVANTINLGADLGAMGAAMKLVIGGHGHLYTLLFGVGCVLAQVFVPYHAYVRVLKWLSASLLAYVAVVLAVRVPWGAVLRATVLPHLTLSGPYLQGLIAVLGTTISPYLFFWQASQEVEDLHATPGEERLTRAPEQAPQQFRRIRVDTFAGMGFSNLVAFFIILTAAVTLHAGGVTTIQTAAQAAEALRPLAGNFAFVLFSLGIIGTGLLAVPVLAGSAAYAVGEALRWPVGLERRPLAARGFYGILTAATLVGVALNFSPVDPVRALYWSAIVNGVTAGPVMIALMLMASRHEVMGQFTLPRVLRVVGWLATALMLAASAAMLLTL</sequence>
<keyword evidence="3 6" id="KW-0812">Transmembrane</keyword>
<comment type="caution">
    <text evidence="7">The sequence shown here is derived from an EMBL/GenBank/DDBJ whole genome shotgun (WGS) entry which is preliminary data.</text>
</comment>
<keyword evidence="5 6" id="KW-0472">Membrane</keyword>
<accession>A0ABV7Z679</accession>
<evidence type="ECO:0000256" key="2">
    <source>
        <dbReference type="ARBA" id="ARBA00022448"/>
    </source>
</evidence>
<feature type="transmembrane region" description="Helical" evidence="6">
    <location>
        <begin position="199"/>
        <end position="218"/>
    </location>
</feature>
<feature type="transmembrane region" description="Helical" evidence="6">
    <location>
        <begin position="374"/>
        <end position="397"/>
    </location>
</feature>
<dbReference type="PANTHER" id="PTHR11706:SF33">
    <property type="entry name" value="NATURAL RESISTANCE-ASSOCIATED MACROPHAGE PROTEIN 2"/>
    <property type="match status" value="1"/>
</dbReference>
<feature type="transmembrane region" description="Helical" evidence="6">
    <location>
        <begin position="136"/>
        <end position="155"/>
    </location>
</feature>
<dbReference type="EMBL" id="JBHRZG010000009">
    <property type="protein sequence ID" value="MFC3832922.1"/>
    <property type="molecule type" value="Genomic_DNA"/>
</dbReference>
<evidence type="ECO:0000256" key="6">
    <source>
        <dbReference type="SAM" id="Phobius"/>
    </source>
</evidence>
<reference evidence="8" key="1">
    <citation type="journal article" date="2019" name="Int. J. Syst. Evol. Microbiol.">
        <title>The Global Catalogue of Microorganisms (GCM) 10K type strain sequencing project: providing services to taxonomists for standard genome sequencing and annotation.</title>
        <authorList>
            <consortium name="The Broad Institute Genomics Platform"/>
            <consortium name="The Broad Institute Genome Sequencing Center for Infectious Disease"/>
            <person name="Wu L."/>
            <person name="Ma J."/>
        </authorList>
    </citation>
    <scope>NUCLEOTIDE SEQUENCE [LARGE SCALE GENOMIC DNA]</scope>
    <source>
        <strain evidence="8">CCTCC AB 2017081</strain>
    </source>
</reference>
<protein>
    <submittedName>
        <fullName evidence="7">NRAMP family divalent metal transporter</fullName>
    </submittedName>
</protein>
<dbReference type="InterPro" id="IPR001046">
    <property type="entry name" value="NRAMP_fam"/>
</dbReference>
<feature type="transmembrane region" description="Helical" evidence="6">
    <location>
        <begin position="255"/>
        <end position="281"/>
    </location>
</feature>
<organism evidence="7 8">
    <name type="scientific">Deinococcus rufus</name>
    <dbReference type="NCBI Taxonomy" id="2136097"/>
    <lineage>
        <taxon>Bacteria</taxon>
        <taxon>Thermotogati</taxon>
        <taxon>Deinococcota</taxon>
        <taxon>Deinococci</taxon>
        <taxon>Deinococcales</taxon>
        <taxon>Deinococcaceae</taxon>
        <taxon>Deinococcus</taxon>
    </lineage>
</organism>
<dbReference type="Proteomes" id="UP001595803">
    <property type="component" value="Unassembled WGS sequence"/>
</dbReference>
<evidence type="ECO:0000256" key="4">
    <source>
        <dbReference type="ARBA" id="ARBA00022989"/>
    </source>
</evidence>
<gene>
    <name evidence="7" type="ORF">ACFOSB_08650</name>
</gene>
<dbReference type="RefSeq" id="WP_322474811.1">
    <property type="nucleotide sequence ID" value="NZ_JBHRZG010000009.1"/>
</dbReference>
<feature type="transmembrane region" description="Helical" evidence="6">
    <location>
        <begin position="98"/>
        <end position="116"/>
    </location>
</feature>
<proteinExistence type="predicted"/>
<evidence type="ECO:0000313" key="7">
    <source>
        <dbReference type="EMBL" id="MFC3832922.1"/>
    </source>
</evidence>
<evidence type="ECO:0000313" key="8">
    <source>
        <dbReference type="Proteomes" id="UP001595803"/>
    </source>
</evidence>
<dbReference type="Pfam" id="PF01566">
    <property type="entry name" value="Nramp"/>
    <property type="match status" value="1"/>
</dbReference>
<feature type="transmembrane region" description="Helical" evidence="6">
    <location>
        <begin position="409"/>
        <end position="431"/>
    </location>
</feature>
<keyword evidence="2" id="KW-0813">Transport</keyword>
<keyword evidence="8" id="KW-1185">Reference proteome</keyword>
<evidence type="ECO:0000256" key="5">
    <source>
        <dbReference type="ARBA" id="ARBA00023136"/>
    </source>
</evidence>
<feature type="transmembrane region" description="Helical" evidence="6">
    <location>
        <begin position="301"/>
        <end position="329"/>
    </location>
</feature>
<evidence type="ECO:0000256" key="3">
    <source>
        <dbReference type="ARBA" id="ARBA00022692"/>
    </source>
</evidence>
<feature type="transmembrane region" description="Helical" evidence="6">
    <location>
        <begin position="167"/>
        <end position="187"/>
    </location>
</feature>
<feature type="transmembrane region" description="Helical" evidence="6">
    <location>
        <begin position="349"/>
        <end position="368"/>
    </location>
</feature>
<evidence type="ECO:0000256" key="1">
    <source>
        <dbReference type="ARBA" id="ARBA00004141"/>
    </source>
</evidence>
<comment type="subcellular location">
    <subcellularLocation>
        <location evidence="1">Membrane</location>
        <topology evidence="1">Multi-pass membrane protein</topology>
    </subcellularLocation>
</comment>
<name>A0ABV7Z679_9DEIO</name>